<proteinExistence type="predicted"/>
<dbReference type="SUPFAM" id="SSF89372">
    <property type="entry name" value="Fucose-specific lectin"/>
    <property type="match status" value="1"/>
</dbReference>
<evidence type="ECO:0000313" key="1">
    <source>
        <dbReference type="EMBL" id="NOU74728.1"/>
    </source>
</evidence>
<evidence type="ECO:0000313" key="2">
    <source>
        <dbReference type="Proteomes" id="UP000616779"/>
    </source>
</evidence>
<sequence>MQEGTKKHMKEDSISMRGENYASFTEDGAWCFFADPRAVRYVGQQDRTYVGWLTRHGHVMIGTYDHRDGTLDSVTIKPSLQQDDHANPSLYFPADGRAIIYYSAHNGKTMYYRKMETAEDITSFSAEQELPENTSGMHGYTYPNPIYVGQERKLYLFWRGGNFKPNFSTCPDEEGAWSEPQTLIMGDGARPYVKYAGNGEDTIYFAFTDGHPNIEPHNCIYFACIQDGIVYRADRSAIKPASGLPMLPRDADVVFDGILHDAKAWIWDIAVDASGRPAIVYAVFHSDTDHRYWYSYWNGDSWENHEMTAGGSWFPQTVQDAVEREPFYSGGLILDHADPANVYLSRSVNGIFEIEHWHTADHGKTWESTAVTTGSSRNNVRPVLARSSGQEDALLLWMHGDYVHFTGYETALKMKTVMGKQ</sequence>
<evidence type="ECO:0008006" key="3">
    <source>
        <dbReference type="Google" id="ProtNLM"/>
    </source>
</evidence>
<name>A0ABX1Y1J5_9BACL</name>
<protein>
    <recommendedName>
        <fullName evidence="3">BNR repeat-containing family member</fullName>
    </recommendedName>
</protein>
<dbReference type="Pfam" id="PF15892">
    <property type="entry name" value="BNR_4"/>
    <property type="match status" value="1"/>
</dbReference>
<reference evidence="1 2" key="1">
    <citation type="submission" date="2019-10" db="EMBL/GenBank/DDBJ databases">
        <title>Description of Paenibacillus terrestris sp. nov.</title>
        <authorList>
            <person name="Carlier A."/>
            <person name="Qi S."/>
        </authorList>
    </citation>
    <scope>NUCLEOTIDE SEQUENCE [LARGE SCALE GENOMIC DNA]</scope>
    <source>
        <strain evidence="1 2">LMG 31458</strain>
    </source>
</reference>
<comment type="caution">
    <text evidence="1">The sequence shown here is derived from an EMBL/GenBank/DDBJ whole genome shotgun (WGS) entry which is preliminary data.</text>
</comment>
<keyword evidence="2" id="KW-1185">Reference proteome</keyword>
<organism evidence="1 2">
    <name type="scientific">Paenibacillus phytorum</name>
    <dbReference type="NCBI Taxonomy" id="2654977"/>
    <lineage>
        <taxon>Bacteria</taxon>
        <taxon>Bacillati</taxon>
        <taxon>Bacillota</taxon>
        <taxon>Bacilli</taxon>
        <taxon>Bacillales</taxon>
        <taxon>Paenibacillaceae</taxon>
        <taxon>Paenibacillus</taxon>
    </lineage>
</organism>
<dbReference type="Proteomes" id="UP000616779">
    <property type="component" value="Unassembled WGS sequence"/>
</dbReference>
<dbReference type="EMBL" id="WHOA01000182">
    <property type="protein sequence ID" value="NOU74728.1"/>
    <property type="molecule type" value="Genomic_DNA"/>
</dbReference>
<dbReference type="SUPFAM" id="SSF110296">
    <property type="entry name" value="Oligoxyloglucan reducing end-specific cellobiohydrolase"/>
    <property type="match status" value="1"/>
</dbReference>
<accession>A0ABX1Y1J5</accession>
<gene>
    <name evidence="1" type="ORF">GC098_25635</name>
</gene>